<evidence type="ECO:0000256" key="10">
    <source>
        <dbReference type="ARBA" id="ARBA00023225"/>
    </source>
</evidence>
<protein>
    <recommendedName>
        <fullName evidence="3">Flagellar FliJ protein</fullName>
    </recommendedName>
</protein>
<evidence type="ECO:0000313" key="12">
    <source>
        <dbReference type="EMBL" id="KAA9006392.1"/>
    </source>
</evidence>
<comment type="caution">
    <text evidence="12">The sequence shown here is derived from an EMBL/GenBank/DDBJ whole genome shotgun (WGS) entry which is preliminary data.</text>
</comment>
<dbReference type="GO" id="GO:0044781">
    <property type="term" value="P:bacterial-type flagellum organization"/>
    <property type="evidence" value="ECO:0007669"/>
    <property type="project" value="UniProtKB-KW"/>
</dbReference>
<comment type="subcellular location">
    <subcellularLocation>
        <location evidence="1">Cell membrane</location>
        <topology evidence="1">Peripheral membrane protein</topology>
        <orientation evidence="1">Cytoplasmic side</orientation>
    </subcellularLocation>
</comment>
<dbReference type="Pfam" id="PF02050">
    <property type="entry name" value="FliJ"/>
    <property type="match status" value="1"/>
</dbReference>
<sequence>MKGFHYSFQKVVDLKGNEKTQAEWMLSSALGELQAQEQSLGELKRQRSELMDALLNAAEQKTPVAKICEMQNYVDYLDACIARKLGDISRAHKQVQEKQDHLSSKVLDEKVWLKARDKAKLAFQQDMNLREQNELDEMATVRFAMKSH</sequence>
<keyword evidence="12" id="KW-0966">Cell projection</keyword>
<evidence type="ECO:0000256" key="2">
    <source>
        <dbReference type="ARBA" id="ARBA00010004"/>
    </source>
</evidence>
<dbReference type="EMBL" id="VYKK01000005">
    <property type="protein sequence ID" value="KAA9006392.1"/>
    <property type="molecule type" value="Genomic_DNA"/>
</dbReference>
<evidence type="ECO:0000256" key="9">
    <source>
        <dbReference type="ARBA" id="ARBA00023136"/>
    </source>
</evidence>
<keyword evidence="9" id="KW-0472">Membrane</keyword>
<proteinExistence type="inferred from homology"/>
<evidence type="ECO:0000256" key="4">
    <source>
        <dbReference type="ARBA" id="ARBA00022448"/>
    </source>
</evidence>
<dbReference type="NCBIfam" id="TIGR02473">
    <property type="entry name" value="flagell_FliJ"/>
    <property type="match status" value="1"/>
</dbReference>
<dbReference type="GO" id="GO:0009288">
    <property type="term" value="C:bacterial-type flagellum"/>
    <property type="evidence" value="ECO:0007669"/>
    <property type="project" value="InterPro"/>
</dbReference>
<keyword evidence="8" id="KW-0653">Protein transport</keyword>
<gene>
    <name evidence="12" type="primary">fliJ</name>
    <name evidence="12" type="ORF">F4V43_05415</name>
</gene>
<dbReference type="OrthoDB" id="2678901at2"/>
<keyword evidence="7" id="KW-1005">Bacterial flagellum biogenesis</keyword>
<reference evidence="12 13" key="1">
    <citation type="submission" date="2019-09" db="EMBL/GenBank/DDBJ databases">
        <title>Bacillus ochoae sp. nov., Paenibacillus whitsoniae sp. nov., Paenibacillus spiritus sp. nov. Isolated from the Mars Exploration Rover during spacecraft assembly.</title>
        <authorList>
            <person name="Seuylemezian A."/>
            <person name="Vaishampayan P."/>
        </authorList>
    </citation>
    <scope>NUCLEOTIDE SEQUENCE [LARGE SCALE GENOMIC DNA]</scope>
    <source>
        <strain evidence="12 13">MER_111</strain>
    </source>
</reference>
<keyword evidence="5" id="KW-1003">Cell membrane</keyword>
<evidence type="ECO:0000256" key="7">
    <source>
        <dbReference type="ARBA" id="ARBA00022795"/>
    </source>
</evidence>
<evidence type="ECO:0000256" key="1">
    <source>
        <dbReference type="ARBA" id="ARBA00004413"/>
    </source>
</evidence>
<evidence type="ECO:0000256" key="6">
    <source>
        <dbReference type="ARBA" id="ARBA00022500"/>
    </source>
</evidence>
<keyword evidence="10" id="KW-1006">Bacterial flagellum protein export</keyword>
<dbReference type="AlphaFoldDB" id="A0A5J5GF48"/>
<evidence type="ECO:0000256" key="11">
    <source>
        <dbReference type="SAM" id="Coils"/>
    </source>
</evidence>
<keyword evidence="12" id="KW-0969">Cilium</keyword>
<comment type="similarity">
    <text evidence="2">Belongs to the FliJ family.</text>
</comment>
<dbReference type="GO" id="GO:0006935">
    <property type="term" value="P:chemotaxis"/>
    <property type="evidence" value="ECO:0007669"/>
    <property type="project" value="UniProtKB-KW"/>
</dbReference>
<dbReference type="InterPro" id="IPR053716">
    <property type="entry name" value="Flag_assembly_chemotaxis_eff"/>
</dbReference>
<keyword evidence="6" id="KW-0145">Chemotaxis</keyword>
<evidence type="ECO:0000256" key="3">
    <source>
        <dbReference type="ARBA" id="ARBA00020392"/>
    </source>
</evidence>
<organism evidence="12 13">
    <name type="scientific">Paenibacillus spiritus</name>
    <dbReference type="NCBI Taxonomy" id="2496557"/>
    <lineage>
        <taxon>Bacteria</taxon>
        <taxon>Bacillati</taxon>
        <taxon>Bacillota</taxon>
        <taxon>Bacilli</taxon>
        <taxon>Bacillales</taxon>
        <taxon>Paenibacillaceae</taxon>
        <taxon>Paenibacillus</taxon>
    </lineage>
</organism>
<keyword evidence="11" id="KW-0175">Coiled coil</keyword>
<name>A0A5J5GF48_9BACL</name>
<dbReference type="Proteomes" id="UP000367750">
    <property type="component" value="Unassembled WGS sequence"/>
</dbReference>
<dbReference type="InterPro" id="IPR012823">
    <property type="entry name" value="Flagell_FliJ"/>
</dbReference>
<evidence type="ECO:0000256" key="8">
    <source>
        <dbReference type="ARBA" id="ARBA00022927"/>
    </source>
</evidence>
<accession>A0A5J5GF48</accession>
<dbReference type="RefSeq" id="WP_150457224.1">
    <property type="nucleotide sequence ID" value="NZ_VYKK01000005.1"/>
</dbReference>
<dbReference type="GO" id="GO:0071973">
    <property type="term" value="P:bacterial-type flagellum-dependent cell motility"/>
    <property type="evidence" value="ECO:0007669"/>
    <property type="project" value="InterPro"/>
</dbReference>
<evidence type="ECO:0000313" key="13">
    <source>
        <dbReference type="Proteomes" id="UP000367750"/>
    </source>
</evidence>
<dbReference type="GO" id="GO:0005886">
    <property type="term" value="C:plasma membrane"/>
    <property type="evidence" value="ECO:0007669"/>
    <property type="project" value="UniProtKB-SubCell"/>
</dbReference>
<dbReference type="Gene3D" id="1.10.287.1700">
    <property type="match status" value="1"/>
</dbReference>
<dbReference type="GO" id="GO:0015031">
    <property type="term" value="P:protein transport"/>
    <property type="evidence" value="ECO:0007669"/>
    <property type="project" value="UniProtKB-KW"/>
</dbReference>
<feature type="coiled-coil region" evidence="11">
    <location>
        <begin position="26"/>
        <end position="60"/>
    </location>
</feature>
<keyword evidence="4" id="KW-0813">Transport</keyword>
<keyword evidence="12" id="KW-0282">Flagellum</keyword>
<evidence type="ECO:0000256" key="5">
    <source>
        <dbReference type="ARBA" id="ARBA00022475"/>
    </source>
</evidence>
<keyword evidence="13" id="KW-1185">Reference proteome</keyword>